<organism evidence="2 3">
    <name type="scientific">Dioscorea cayennensis subsp. rotundata</name>
    <name type="common">White Guinea yam</name>
    <name type="synonym">Dioscorea rotundata</name>
    <dbReference type="NCBI Taxonomy" id="55577"/>
    <lineage>
        <taxon>Eukaryota</taxon>
        <taxon>Viridiplantae</taxon>
        <taxon>Streptophyta</taxon>
        <taxon>Embryophyta</taxon>
        <taxon>Tracheophyta</taxon>
        <taxon>Spermatophyta</taxon>
        <taxon>Magnoliopsida</taxon>
        <taxon>Liliopsida</taxon>
        <taxon>Dioscoreales</taxon>
        <taxon>Dioscoreaceae</taxon>
        <taxon>Dioscorea</taxon>
    </lineage>
</organism>
<dbReference type="InterPro" id="IPR022212">
    <property type="entry name" value="DUF3741"/>
</dbReference>
<proteinExistence type="predicted"/>
<reference evidence="3" key="1">
    <citation type="submission" date="2025-04" db="UniProtKB">
        <authorList>
            <consortium name="RefSeq"/>
        </authorList>
    </citation>
    <scope>IDENTIFICATION</scope>
</reference>
<dbReference type="PANTHER" id="PTHR46634:SF3">
    <property type="entry name" value="M REDUCTASE II SUBUNIT GAMMA, PUTATIVE (DUF3741)-RELATED"/>
    <property type="match status" value="1"/>
</dbReference>
<sequence length="334" mass="37555">MSGFQCMKGKDLKKPSYGCMGRLMDRFDSNGSIITNKLLTESSNSQFDGSLVHQSCSDVLDNGRLQVEDEVQNDQRNSSSEKELGGMPTRLASEMSRYMPTKKPENVVARLMGLDMNSLPAQPLVVTTTMKSQYGCSADTSTSVHQGNKQLDKDRYFDATSRDNGLRIYEKELKDEQPWTFRNEISDETINTKRMALVHHILATNGNLVQSKELQDAAEALSSDKDFYLKFVGEPNQSHQLQSDPRPKNRIVVLKPSKLVDMKSEKYIPDPQKRQISASSTYPSSDSISKKARIVVLKPKQRKPRCVDSSVTSNIFVPKLDKGLDFIVVIQFLC</sequence>
<dbReference type="GeneID" id="120261681"/>
<gene>
    <name evidence="3 4" type="primary">LOC120261681</name>
</gene>
<keyword evidence="2" id="KW-1185">Reference proteome</keyword>
<reference evidence="2" key="2">
    <citation type="submission" date="2025-05" db="UniProtKB">
        <authorList>
            <consortium name="RefSeq"/>
        </authorList>
    </citation>
    <scope>NUCLEOTIDE SEQUENCE [LARGE SCALE GENOMIC DNA]</scope>
</reference>
<dbReference type="Proteomes" id="UP001515500">
    <property type="component" value="Chromosome 1"/>
</dbReference>
<evidence type="ECO:0000313" key="3">
    <source>
        <dbReference type="RefSeq" id="XP_039125604.1"/>
    </source>
</evidence>
<evidence type="ECO:0000313" key="2">
    <source>
        <dbReference type="Proteomes" id="UP001515500"/>
    </source>
</evidence>
<accession>A0AB40BEP9</accession>
<dbReference type="PANTHER" id="PTHR46634">
    <property type="entry name" value="M REDUCTASE II SUBUNIT GAMMA, PUTATIVE (DUF3741)-RELATED"/>
    <property type="match status" value="1"/>
</dbReference>
<protein>
    <submittedName>
        <fullName evidence="3 4">Uncharacterized protein LOC120261681 isoform X2</fullName>
    </submittedName>
</protein>
<evidence type="ECO:0000313" key="4">
    <source>
        <dbReference type="RefSeq" id="XP_039125610.1"/>
    </source>
</evidence>
<dbReference type="RefSeq" id="XP_039125604.1">
    <property type="nucleotide sequence ID" value="XM_039269670.1"/>
</dbReference>
<dbReference type="AlphaFoldDB" id="A0AB40BEP9"/>
<dbReference type="Pfam" id="PF12552">
    <property type="entry name" value="DUF3741"/>
    <property type="match status" value="1"/>
</dbReference>
<name>A0AB40BEP9_DIOCR</name>
<feature type="domain" description="DUF3741" evidence="1">
    <location>
        <begin position="199"/>
        <end position="236"/>
    </location>
</feature>
<dbReference type="RefSeq" id="XP_039125610.1">
    <property type="nucleotide sequence ID" value="XM_039269676.1"/>
</dbReference>
<evidence type="ECO:0000259" key="1">
    <source>
        <dbReference type="Pfam" id="PF12552"/>
    </source>
</evidence>